<dbReference type="RefSeq" id="WP_118897930.1">
    <property type="nucleotide sequence ID" value="NZ_QOCV01000006.1"/>
</dbReference>
<organism evidence="1 2">
    <name type="scientific">Lactobacillus bombicola</name>
    <dbReference type="NCBI Taxonomy" id="1505723"/>
    <lineage>
        <taxon>Bacteria</taxon>
        <taxon>Bacillati</taxon>
        <taxon>Bacillota</taxon>
        <taxon>Bacilli</taxon>
        <taxon>Lactobacillales</taxon>
        <taxon>Lactobacillaceae</taxon>
        <taxon>Lactobacillus</taxon>
    </lineage>
</organism>
<evidence type="ECO:0000313" key="1">
    <source>
        <dbReference type="EMBL" id="RHW54279.1"/>
    </source>
</evidence>
<comment type="caution">
    <text evidence="1">The sequence shown here is derived from an EMBL/GenBank/DDBJ whole genome shotgun (WGS) entry which is preliminary data.</text>
</comment>
<evidence type="ECO:0000313" key="2">
    <source>
        <dbReference type="Proteomes" id="UP000265862"/>
    </source>
</evidence>
<dbReference type="AlphaFoldDB" id="A0A396SXF9"/>
<name>A0A396SXF9_9LACO</name>
<protein>
    <submittedName>
        <fullName evidence="1">Uncharacterized protein</fullName>
    </submittedName>
</protein>
<proteinExistence type="predicted"/>
<gene>
    <name evidence="1" type="ORF">DS835_04305</name>
</gene>
<dbReference type="EMBL" id="QOCV01000006">
    <property type="protein sequence ID" value="RHW54279.1"/>
    <property type="molecule type" value="Genomic_DNA"/>
</dbReference>
<dbReference type="Proteomes" id="UP000265862">
    <property type="component" value="Unassembled WGS sequence"/>
</dbReference>
<reference evidence="1 2" key="1">
    <citation type="submission" date="2018-07" db="EMBL/GenBank/DDBJ databases">
        <title>Genome sequences of six Lactobacillus spp. isolated from bumble bee guts.</title>
        <authorList>
            <person name="Motta E.V.S."/>
            <person name="Moran N.A."/>
        </authorList>
    </citation>
    <scope>NUCLEOTIDE SEQUENCE [LARGE SCALE GENOMIC DNA]</scope>
    <source>
        <strain evidence="1 2">OCC3</strain>
    </source>
</reference>
<accession>A0A396SXF9</accession>
<sequence length="71" mass="8180">MPNLEKEEIKGNRKGFNEGKIVIENTTVHYEREPLKKGSEKILRLNLSDSFNITGYPLAFYNGKGIEIFHL</sequence>